<gene>
    <name evidence="2" type="ORF">KUF71_002835</name>
</gene>
<organism evidence="2 3">
    <name type="scientific">Frankliniella fusca</name>
    <dbReference type="NCBI Taxonomy" id="407009"/>
    <lineage>
        <taxon>Eukaryota</taxon>
        <taxon>Metazoa</taxon>
        <taxon>Ecdysozoa</taxon>
        <taxon>Arthropoda</taxon>
        <taxon>Hexapoda</taxon>
        <taxon>Insecta</taxon>
        <taxon>Pterygota</taxon>
        <taxon>Neoptera</taxon>
        <taxon>Paraneoptera</taxon>
        <taxon>Thysanoptera</taxon>
        <taxon>Terebrantia</taxon>
        <taxon>Thripoidea</taxon>
        <taxon>Thripidae</taxon>
        <taxon>Frankliniella</taxon>
    </lineage>
</organism>
<feature type="region of interest" description="Disordered" evidence="1">
    <location>
        <begin position="445"/>
        <end position="491"/>
    </location>
</feature>
<keyword evidence="3" id="KW-1185">Reference proteome</keyword>
<evidence type="ECO:0000313" key="3">
    <source>
        <dbReference type="Proteomes" id="UP001219518"/>
    </source>
</evidence>
<feature type="region of interest" description="Disordered" evidence="1">
    <location>
        <begin position="44"/>
        <end position="96"/>
    </location>
</feature>
<accession>A0AAE1HWQ8</accession>
<protein>
    <submittedName>
        <fullName evidence="2">Xaa-Pro dipeptidase</fullName>
    </submittedName>
</protein>
<comment type="caution">
    <text evidence="2">The sequence shown here is derived from an EMBL/GenBank/DDBJ whole genome shotgun (WGS) entry which is preliminary data.</text>
</comment>
<sequence>MCADKVTKRAYHLKHCAPVSAAALCCTEGGGRWWREARVLLSEGPAPGVGRGTLSNEKRDHVSDRGSPCGPPNEGKPQVTGNEPAAPAAPSREGLHSWGTEHVVHRALVMPPERTRMQDTVLVATQLCDPASPTVRLLNVGQKDTVIPKGAVVAELVLRHLDDDAHTRLADVLQGTLEKNSGVVEKAADQTGTAGSYPYTPHLVKLSPRSELPESEPLPADLQAVVDRCEGIGAREKERVAALVREYSDCFSLNGEMGNCDWVYFEIDTQGHAPVREARADDSGAGASGEKDAGVCAVELRPAPGYDPSGWMRAQHADPDVCPILVAVQAGAKPSLEQAARMSERHHACPILAERYDRKARVTPFEAGDKVWFYNPIRKRGINPKLQRSWESGWKIAEVINDITMRIQREKRRPRVVHVDRLAKAAETRDGQPVLRNLMYNKKEKKEEAGTADLGQQAAEQAQQYQPQHNEHQLQLHHGQHHQLQLAQQEQHDFREWRSLGLSAEQRSEEEADGLPGVFRSAMTAL</sequence>
<feature type="compositionally biased region" description="Low complexity" evidence="1">
    <location>
        <begin position="456"/>
        <end position="468"/>
    </location>
</feature>
<dbReference type="EMBL" id="JAHWGI010001358">
    <property type="protein sequence ID" value="KAK3928922.1"/>
    <property type="molecule type" value="Genomic_DNA"/>
</dbReference>
<name>A0AAE1HWQ8_9NEOP</name>
<evidence type="ECO:0000256" key="1">
    <source>
        <dbReference type="SAM" id="MobiDB-lite"/>
    </source>
</evidence>
<dbReference type="AlphaFoldDB" id="A0AAE1HWQ8"/>
<evidence type="ECO:0000313" key="2">
    <source>
        <dbReference type="EMBL" id="KAK3928922.1"/>
    </source>
</evidence>
<reference evidence="2" key="1">
    <citation type="submission" date="2021-07" db="EMBL/GenBank/DDBJ databases">
        <authorList>
            <person name="Catto M.A."/>
            <person name="Jacobson A."/>
            <person name="Kennedy G."/>
            <person name="Labadie P."/>
            <person name="Hunt B.G."/>
            <person name="Srinivasan R."/>
        </authorList>
    </citation>
    <scope>NUCLEOTIDE SEQUENCE</scope>
    <source>
        <strain evidence="2">PL_HMW_Pooled</strain>
        <tissue evidence="2">Head</tissue>
    </source>
</reference>
<dbReference type="Proteomes" id="UP001219518">
    <property type="component" value="Unassembled WGS sequence"/>
</dbReference>
<reference evidence="2" key="2">
    <citation type="journal article" date="2023" name="BMC Genomics">
        <title>Pest status, molecular evolution, and epigenetic factors derived from the genome assembly of Frankliniella fusca, a thysanopteran phytovirus vector.</title>
        <authorList>
            <person name="Catto M.A."/>
            <person name="Labadie P.E."/>
            <person name="Jacobson A.L."/>
            <person name="Kennedy G.G."/>
            <person name="Srinivasan R."/>
            <person name="Hunt B.G."/>
        </authorList>
    </citation>
    <scope>NUCLEOTIDE SEQUENCE</scope>
    <source>
        <strain evidence="2">PL_HMW_Pooled</strain>
    </source>
</reference>
<feature type="region of interest" description="Disordered" evidence="1">
    <location>
        <begin position="505"/>
        <end position="526"/>
    </location>
</feature>
<proteinExistence type="predicted"/>